<feature type="compositionally biased region" description="Basic residues" evidence="1">
    <location>
        <begin position="231"/>
        <end position="246"/>
    </location>
</feature>
<feature type="region of interest" description="Disordered" evidence="1">
    <location>
        <begin position="123"/>
        <end position="247"/>
    </location>
</feature>
<dbReference type="HOGENOM" id="CLU_008369_0_0_1"/>
<feature type="region of interest" description="Disordered" evidence="1">
    <location>
        <begin position="581"/>
        <end position="641"/>
    </location>
</feature>
<feature type="compositionally biased region" description="Basic and acidic residues" evidence="1">
    <location>
        <begin position="146"/>
        <end position="158"/>
    </location>
</feature>
<reference evidence="3" key="2">
    <citation type="submission" date="2010-04" db="EMBL/GenBank/DDBJ databases">
        <authorList>
            <person name="Buell R."/>
            <person name="Hamilton J."/>
            <person name="Hostetler J."/>
        </authorList>
    </citation>
    <scope>NUCLEOTIDE SEQUENCE [LARGE SCALE GENOMIC DNA]</scope>
    <source>
        <strain evidence="3">DAOM:BR144</strain>
    </source>
</reference>
<dbReference type="eggNOG" id="ENOG502SJC1">
    <property type="taxonomic scope" value="Eukaryota"/>
</dbReference>
<feature type="compositionally biased region" description="Low complexity" evidence="1">
    <location>
        <begin position="590"/>
        <end position="603"/>
    </location>
</feature>
<keyword evidence="3" id="KW-1185">Reference proteome</keyword>
<dbReference type="OMA" id="CERDDEF"/>
<name>K3X391_GLOUD</name>
<accession>K3X391</accession>
<dbReference type="InParanoid" id="K3X391"/>
<dbReference type="AlphaFoldDB" id="K3X391"/>
<reference evidence="2" key="3">
    <citation type="submission" date="2015-02" db="UniProtKB">
        <authorList>
            <consortium name="EnsemblProtists"/>
        </authorList>
    </citation>
    <scope>IDENTIFICATION</scope>
    <source>
        <strain evidence="2">DAOM BR144</strain>
    </source>
</reference>
<organism evidence="2 3">
    <name type="scientific">Globisporangium ultimum (strain ATCC 200006 / CBS 805.95 / DAOM BR144)</name>
    <name type="common">Pythium ultimum</name>
    <dbReference type="NCBI Taxonomy" id="431595"/>
    <lineage>
        <taxon>Eukaryota</taxon>
        <taxon>Sar</taxon>
        <taxon>Stramenopiles</taxon>
        <taxon>Oomycota</taxon>
        <taxon>Peronosporomycetes</taxon>
        <taxon>Pythiales</taxon>
        <taxon>Pythiaceae</taxon>
        <taxon>Globisporangium</taxon>
    </lineage>
</organism>
<proteinExistence type="predicted"/>
<feature type="compositionally biased region" description="Low complexity" evidence="1">
    <location>
        <begin position="159"/>
        <end position="180"/>
    </location>
</feature>
<evidence type="ECO:0000256" key="1">
    <source>
        <dbReference type="SAM" id="MobiDB-lite"/>
    </source>
</evidence>
<feature type="compositionally biased region" description="Polar residues" evidence="1">
    <location>
        <begin position="219"/>
        <end position="230"/>
    </location>
</feature>
<evidence type="ECO:0000313" key="2">
    <source>
        <dbReference type="EnsemblProtists" id="PYU1_T011690"/>
    </source>
</evidence>
<feature type="compositionally biased region" description="Low complexity" evidence="1">
    <location>
        <begin position="123"/>
        <end position="137"/>
    </location>
</feature>
<dbReference type="VEuPathDB" id="FungiDB:PYU1_G011664"/>
<evidence type="ECO:0000313" key="3">
    <source>
        <dbReference type="Proteomes" id="UP000019132"/>
    </source>
</evidence>
<reference evidence="3" key="1">
    <citation type="journal article" date="2010" name="Genome Biol.">
        <title>Genome sequence of the necrotrophic plant pathogen Pythium ultimum reveals original pathogenicity mechanisms and effector repertoire.</title>
        <authorList>
            <person name="Levesque C.A."/>
            <person name="Brouwer H."/>
            <person name="Cano L."/>
            <person name="Hamilton J.P."/>
            <person name="Holt C."/>
            <person name="Huitema E."/>
            <person name="Raffaele S."/>
            <person name="Robideau G.P."/>
            <person name="Thines M."/>
            <person name="Win J."/>
            <person name="Zerillo M.M."/>
            <person name="Beakes G.W."/>
            <person name="Boore J.L."/>
            <person name="Busam D."/>
            <person name="Dumas B."/>
            <person name="Ferriera S."/>
            <person name="Fuerstenberg S.I."/>
            <person name="Gachon C.M."/>
            <person name="Gaulin E."/>
            <person name="Govers F."/>
            <person name="Grenville-Briggs L."/>
            <person name="Horner N."/>
            <person name="Hostetler J."/>
            <person name="Jiang R.H."/>
            <person name="Johnson J."/>
            <person name="Krajaejun T."/>
            <person name="Lin H."/>
            <person name="Meijer H.J."/>
            <person name="Moore B."/>
            <person name="Morris P."/>
            <person name="Phuntmart V."/>
            <person name="Puiu D."/>
            <person name="Shetty J."/>
            <person name="Stajich J.E."/>
            <person name="Tripathy S."/>
            <person name="Wawra S."/>
            <person name="van West P."/>
            <person name="Whitty B.R."/>
            <person name="Coutinho P.M."/>
            <person name="Henrissat B."/>
            <person name="Martin F."/>
            <person name="Thomas P.D."/>
            <person name="Tyler B.M."/>
            <person name="De Vries R.P."/>
            <person name="Kamoun S."/>
            <person name="Yandell M."/>
            <person name="Tisserat N."/>
            <person name="Buell C.R."/>
        </authorList>
    </citation>
    <scope>NUCLEOTIDE SEQUENCE</scope>
    <source>
        <strain evidence="3">DAOM:BR144</strain>
    </source>
</reference>
<sequence>MFGRSPPPTPVAAAFPRALPSSLSSASLSASSSSASPSPSSAAVNSLQLAGFSTIARMNFANATTTARPRGVAPLRPPLVASQSARVAVPSDYADTKKQIQAPLLETRGSAHALLSLMEHSGLRASGGASNSGSTNSVPSQMMRTPLEDRRSFHEYPRHSSSSHADDTFSTASTTSVSSSDSREHNNPNDFEAESSSRQRLKKRASDAMELPDSDNDSVHTVQSVASSTASKKKPNKRKFRKATHTVRKEEKEKLLVELEKLQAQMDKLKAHALTSRGETSQTRAQKKLANAILRESLQDQLTKFVDAQALFSKFGMTQVISPISTAIRLGKDRSHRLAYLTSIKEEKLRASREFLRQRCGGLDTHKQYSEDQRFETPTGDYCAIRFSILQFEGVQSVKQVFDILHFYFCNIEISISEKLGNITIREDDDMQDKSISQNRLVGTSANNVLLESNTVMFSEYCERDDEFGGGREYAIIAAEFVDEDELYPYRPAQRVRKDITAILELTSYTRMVKNMFNEDVEELVVVLTRWSHSRLIRPHFKIPMASVMEMREGMERWGESMHKTMRETFTHMTSMGHDVDLTESLGCAPDTPDPVTTSPSAHASDDADDAFDNVERCSEKSRKRRSAGAASARKQRKSHYLVQKEEKATLLDEIHTLQSHVNVLTRRADGGNCDAELELKVIENQRLQEVIRGQQLSLATAQATVSGFLHAGQASLLHTPIRLGSDWGERQHMLKAMKDTKLRTAYDYIQARFQFLDPLKSHRSTEQSCNDAGDCLSTSFEMFQFENVTSLRQVYDALLNYLFNIEINISERLGHITVREDYECDDVASVANYRLVSTPPDGAPPVESNCMLFSQFFQAGEFSAASGEACGIITADCVDDDVLYPYSPHERIRKDITAAILLTSHVKLTPAGDVLVVTMARTGDLKLHYPEFEVDAETLQELRANIRGWGHVMIKTVREILRTKSSRGL</sequence>
<protein>
    <submittedName>
        <fullName evidence="2">Uncharacterized protein</fullName>
    </submittedName>
</protein>
<dbReference type="Proteomes" id="UP000019132">
    <property type="component" value="Unassembled WGS sequence"/>
</dbReference>
<dbReference type="EnsemblProtists" id="PYU1_T011690">
    <property type="protein sequence ID" value="PYU1_T011690"/>
    <property type="gene ID" value="PYU1_G011664"/>
</dbReference>
<dbReference type="EMBL" id="GL376611">
    <property type="status" value="NOT_ANNOTATED_CDS"/>
    <property type="molecule type" value="Genomic_DNA"/>
</dbReference>